<reference evidence="1" key="1">
    <citation type="submission" date="2022-07" db="EMBL/GenBank/DDBJ databases">
        <title>Phylogenomic reconstructions and comparative analyses of Kickxellomycotina fungi.</title>
        <authorList>
            <person name="Reynolds N.K."/>
            <person name="Stajich J.E."/>
            <person name="Barry K."/>
            <person name="Grigoriev I.V."/>
            <person name="Crous P."/>
            <person name="Smith M.E."/>
        </authorList>
    </citation>
    <scope>NUCLEOTIDE SEQUENCE</scope>
    <source>
        <strain evidence="1">BCRC 34381</strain>
    </source>
</reference>
<comment type="caution">
    <text evidence="1">The sequence shown here is derived from an EMBL/GenBank/DDBJ whole genome shotgun (WGS) entry which is preliminary data.</text>
</comment>
<dbReference type="GO" id="GO:0008425">
    <property type="term" value="F:2-methoxy-6-polyprenyl-1,4-benzoquinol methyltransferase activity"/>
    <property type="evidence" value="ECO:0007669"/>
    <property type="project" value="UniProtKB-EC"/>
</dbReference>
<feature type="non-terminal residue" evidence="1">
    <location>
        <position position="86"/>
    </location>
</feature>
<evidence type="ECO:0000313" key="2">
    <source>
        <dbReference type="Proteomes" id="UP001143981"/>
    </source>
</evidence>
<name>A0A9W7XT84_9FUNG</name>
<dbReference type="Pfam" id="PF01209">
    <property type="entry name" value="Ubie_methyltran"/>
    <property type="match status" value="1"/>
</dbReference>
<evidence type="ECO:0000313" key="1">
    <source>
        <dbReference type="EMBL" id="KAJ1718067.1"/>
    </source>
</evidence>
<dbReference type="EC" id="2.1.1.201" evidence="1"/>
<dbReference type="GO" id="GO:0032259">
    <property type="term" value="P:methylation"/>
    <property type="evidence" value="ECO:0007669"/>
    <property type="project" value="UniProtKB-KW"/>
</dbReference>
<dbReference type="AlphaFoldDB" id="A0A9W7XT84"/>
<dbReference type="Proteomes" id="UP001143981">
    <property type="component" value="Unassembled WGS sequence"/>
</dbReference>
<keyword evidence="1" id="KW-0489">Methyltransferase</keyword>
<keyword evidence="1" id="KW-0808">Transferase</keyword>
<keyword evidence="2" id="KW-1185">Reference proteome</keyword>
<dbReference type="EMBL" id="JANBOI010003938">
    <property type="protein sequence ID" value="KAJ1718067.1"/>
    <property type="molecule type" value="Genomic_DNA"/>
</dbReference>
<dbReference type="InterPro" id="IPR029063">
    <property type="entry name" value="SAM-dependent_MTases_sf"/>
</dbReference>
<gene>
    <name evidence="1" type="primary">COQ5_2</name>
    <name evidence="1" type="ORF">LPJ61_006892</name>
</gene>
<dbReference type="OrthoDB" id="6329284at2759"/>
<dbReference type="SUPFAM" id="SSF53335">
    <property type="entry name" value="S-adenosyl-L-methionine-dependent methyltransferases"/>
    <property type="match status" value="1"/>
</dbReference>
<proteinExistence type="predicted"/>
<sequence length="86" mass="9745">MDEKEEIMDSVYHQIADIYDRVAAISSLSMNTVWKKKFVHRMNAAPGARMLDVAGGTCEIAKHYLEYQDNVNKDKTSSVHVVDLNT</sequence>
<accession>A0A9W7XT84</accession>
<organism evidence="1 2">
    <name type="scientific">Coemansia biformis</name>
    <dbReference type="NCBI Taxonomy" id="1286918"/>
    <lineage>
        <taxon>Eukaryota</taxon>
        <taxon>Fungi</taxon>
        <taxon>Fungi incertae sedis</taxon>
        <taxon>Zoopagomycota</taxon>
        <taxon>Kickxellomycotina</taxon>
        <taxon>Kickxellomycetes</taxon>
        <taxon>Kickxellales</taxon>
        <taxon>Kickxellaceae</taxon>
        <taxon>Coemansia</taxon>
    </lineage>
</organism>
<protein>
    <submittedName>
        <fullName evidence="1">2-hexaprenyl-6-methoxy-1,4-benzoquinone methyltransferase</fullName>
        <ecNumber evidence="1">2.1.1.201</ecNumber>
    </submittedName>
</protein>
<dbReference type="Gene3D" id="3.40.50.150">
    <property type="entry name" value="Vaccinia Virus protein VP39"/>
    <property type="match status" value="1"/>
</dbReference>